<evidence type="ECO:0000256" key="4">
    <source>
        <dbReference type="ARBA" id="ARBA00023239"/>
    </source>
</evidence>
<keyword evidence="4" id="KW-0456">Lyase</keyword>
<dbReference type="GO" id="GO:0016829">
    <property type="term" value="F:lyase activity"/>
    <property type="evidence" value="ECO:0007669"/>
    <property type="project" value="UniProtKB-KW"/>
</dbReference>
<reference evidence="6" key="3">
    <citation type="submission" date="2015-04" db="UniProtKB">
        <authorList>
            <consortium name="EnsemblPlants"/>
        </authorList>
    </citation>
    <scope>IDENTIFICATION</scope>
</reference>
<keyword evidence="3" id="KW-0663">Pyridoxal phosphate</keyword>
<dbReference type="InterPro" id="IPR004838">
    <property type="entry name" value="NHTrfase_class1_PyrdxlP-BS"/>
</dbReference>
<dbReference type="GO" id="GO:0030170">
    <property type="term" value="F:pyridoxal phosphate binding"/>
    <property type="evidence" value="ECO:0007669"/>
    <property type="project" value="InterPro"/>
</dbReference>
<dbReference type="Pfam" id="PF00155">
    <property type="entry name" value="Aminotran_1_2"/>
    <property type="match status" value="1"/>
</dbReference>
<dbReference type="Gramene" id="LPERR05G09250.1">
    <property type="protein sequence ID" value="LPERR05G09250.1"/>
    <property type="gene ID" value="LPERR05G09250"/>
</dbReference>
<comment type="cofactor">
    <cofactor evidence="1">
        <name>pyridoxal 5'-phosphate</name>
        <dbReference type="ChEBI" id="CHEBI:597326"/>
    </cofactor>
</comment>
<evidence type="ECO:0000313" key="6">
    <source>
        <dbReference type="EnsemblPlants" id="LPERR05G09250.1"/>
    </source>
</evidence>
<accession>A0A0D9WF38</accession>
<evidence type="ECO:0000256" key="2">
    <source>
        <dbReference type="ARBA" id="ARBA00007441"/>
    </source>
</evidence>
<dbReference type="Gene3D" id="3.90.1150.10">
    <property type="entry name" value="Aspartate Aminotransferase, domain 1"/>
    <property type="match status" value="2"/>
</dbReference>
<dbReference type="HOGENOM" id="CLU_017584_1_0_1"/>
<dbReference type="AlphaFoldDB" id="A0A0D9WF38"/>
<dbReference type="SUPFAM" id="SSF53383">
    <property type="entry name" value="PLP-dependent transferases"/>
    <property type="match status" value="2"/>
</dbReference>
<dbReference type="InterPro" id="IPR004839">
    <property type="entry name" value="Aminotransferase_I/II_large"/>
</dbReference>
<dbReference type="CDD" id="cd00609">
    <property type="entry name" value="AAT_like"/>
    <property type="match status" value="1"/>
</dbReference>
<dbReference type="InterPro" id="IPR050478">
    <property type="entry name" value="Ethylene_sulfur-biosynth"/>
</dbReference>
<dbReference type="PROSITE" id="PS00105">
    <property type="entry name" value="AA_TRANSFER_CLASS_1"/>
    <property type="match status" value="1"/>
</dbReference>
<evidence type="ECO:0000259" key="5">
    <source>
        <dbReference type="Pfam" id="PF00155"/>
    </source>
</evidence>
<evidence type="ECO:0000313" key="7">
    <source>
        <dbReference type="Proteomes" id="UP000032180"/>
    </source>
</evidence>
<dbReference type="EnsemblPlants" id="LPERR05G09250.1">
    <property type="protein sequence ID" value="LPERR05G09250.1"/>
    <property type="gene ID" value="LPERR05G09250"/>
</dbReference>
<evidence type="ECO:0000256" key="3">
    <source>
        <dbReference type="ARBA" id="ARBA00022898"/>
    </source>
</evidence>
<dbReference type="GO" id="GO:0006520">
    <property type="term" value="P:amino acid metabolic process"/>
    <property type="evidence" value="ECO:0007669"/>
    <property type="project" value="TreeGrafter"/>
</dbReference>
<dbReference type="eggNOG" id="KOG0256">
    <property type="taxonomic scope" value="Eukaryota"/>
</dbReference>
<evidence type="ECO:0000256" key="1">
    <source>
        <dbReference type="ARBA" id="ARBA00001933"/>
    </source>
</evidence>
<dbReference type="GO" id="GO:0008483">
    <property type="term" value="F:transaminase activity"/>
    <property type="evidence" value="ECO:0007669"/>
    <property type="project" value="TreeGrafter"/>
</dbReference>
<feature type="domain" description="Aminotransferase class I/classII large" evidence="5">
    <location>
        <begin position="121"/>
        <end position="290"/>
    </location>
</feature>
<dbReference type="STRING" id="77586.A0A0D9WF38"/>
<dbReference type="PANTHER" id="PTHR43795">
    <property type="entry name" value="BIFUNCTIONAL ASPARTATE AMINOTRANSFERASE AND GLUTAMATE/ASPARTATE-PREPHENATE AMINOTRANSFERASE-RELATED"/>
    <property type="match status" value="1"/>
</dbReference>
<dbReference type="PRINTS" id="PR00753">
    <property type="entry name" value="ACCSYNTHASE"/>
</dbReference>
<organism evidence="6 7">
    <name type="scientific">Leersia perrieri</name>
    <dbReference type="NCBI Taxonomy" id="77586"/>
    <lineage>
        <taxon>Eukaryota</taxon>
        <taxon>Viridiplantae</taxon>
        <taxon>Streptophyta</taxon>
        <taxon>Embryophyta</taxon>
        <taxon>Tracheophyta</taxon>
        <taxon>Spermatophyta</taxon>
        <taxon>Magnoliopsida</taxon>
        <taxon>Liliopsida</taxon>
        <taxon>Poales</taxon>
        <taxon>Poaceae</taxon>
        <taxon>BOP clade</taxon>
        <taxon>Oryzoideae</taxon>
        <taxon>Oryzeae</taxon>
        <taxon>Oryzinae</taxon>
        <taxon>Leersia</taxon>
    </lineage>
</organism>
<comment type="similarity">
    <text evidence="2">Belongs to the class-I pyridoxal-phosphate-dependent aminotransferase family.</text>
</comment>
<sequence>MGFQLFPAGAAPSPSLSHVATSAAHGEDSPYFAGWKAYNEDPYDAVTNPDGVIQMGLAENQVSLDLLEDYLREHPEVAGSWVAGDSFRDNALFQDYHGLDAFRNPRRTTVADLDDVDVDVATAAGRVHVVYSLSKDLGLPGFRVGVVHSRNDAVVAAARRMSSFTLVSSQTQRTLAAVLSDEAFVDAYVRANRERLRARREHVVAVLARAGVPCLRGNAGLFVWMDMRRLLGVDGEATFAGELRLWDMMLREVKINISPGSSCHCSEPGWFRVCFANMSLATLDVALERIGRFMDKWSNATVGKINYLQPNRHEVNFSAN</sequence>
<name>A0A0D9WF38_9ORYZ</name>
<dbReference type="Proteomes" id="UP000032180">
    <property type="component" value="Chromosome 5"/>
</dbReference>
<dbReference type="InterPro" id="IPR015424">
    <property type="entry name" value="PyrdxlP-dep_Trfase"/>
</dbReference>
<reference evidence="7" key="2">
    <citation type="submission" date="2013-12" db="EMBL/GenBank/DDBJ databases">
        <authorList>
            <person name="Yu Y."/>
            <person name="Lee S."/>
            <person name="de Baynast K."/>
            <person name="Wissotski M."/>
            <person name="Liu L."/>
            <person name="Talag J."/>
            <person name="Goicoechea J."/>
            <person name="Angelova A."/>
            <person name="Jetty R."/>
            <person name="Kudrna D."/>
            <person name="Golser W."/>
            <person name="Rivera L."/>
            <person name="Zhang J."/>
            <person name="Wing R."/>
        </authorList>
    </citation>
    <scope>NUCLEOTIDE SEQUENCE</scope>
</reference>
<keyword evidence="7" id="KW-1185">Reference proteome</keyword>
<proteinExistence type="inferred from homology"/>
<reference evidence="6 7" key="1">
    <citation type="submission" date="2012-08" db="EMBL/GenBank/DDBJ databases">
        <title>Oryza genome evolution.</title>
        <authorList>
            <person name="Wing R.A."/>
        </authorList>
    </citation>
    <scope>NUCLEOTIDE SEQUENCE</scope>
</reference>
<dbReference type="PANTHER" id="PTHR43795:SF39">
    <property type="entry name" value="AMINOTRANSFERASE CLASS I_CLASSII DOMAIN-CONTAINING PROTEIN"/>
    <property type="match status" value="1"/>
</dbReference>
<dbReference type="InterPro" id="IPR015422">
    <property type="entry name" value="PyrdxlP-dep_Trfase_small"/>
</dbReference>
<protein>
    <recommendedName>
        <fullName evidence="5">Aminotransferase class I/classII large domain-containing protein</fullName>
    </recommendedName>
</protein>